<proteinExistence type="predicted"/>
<feature type="compositionally biased region" description="Polar residues" evidence="1">
    <location>
        <begin position="149"/>
        <end position="166"/>
    </location>
</feature>
<gene>
    <name evidence="2" type="ORF">CALVIDRAFT_336594</name>
</gene>
<keyword evidence="3" id="KW-1185">Reference proteome</keyword>
<feature type="compositionally biased region" description="Basic and acidic residues" evidence="1">
    <location>
        <begin position="1"/>
        <end position="13"/>
    </location>
</feature>
<dbReference type="Proteomes" id="UP000076738">
    <property type="component" value="Unassembled WGS sequence"/>
</dbReference>
<evidence type="ECO:0000256" key="1">
    <source>
        <dbReference type="SAM" id="MobiDB-lite"/>
    </source>
</evidence>
<feature type="compositionally biased region" description="Gly residues" evidence="1">
    <location>
        <begin position="27"/>
        <end position="69"/>
    </location>
</feature>
<evidence type="ECO:0000313" key="2">
    <source>
        <dbReference type="EMBL" id="KZO91673.1"/>
    </source>
</evidence>
<name>A0A167HIQ4_CALVF</name>
<sequence length="178" mass="17485">MKAELDELKKKMGGEGGTTNRGWQTSNGGGGVYGTGANRGGYGEGGWRGGRGRGRGGGYGGGGGGGQRGGFDRDTGTSPQYTAVAAWSSPAVAGGEQWPSVTAPAGDVSSATPAQQNSSGNATATVMADTQPPTETGVTSGPAAWGQPVVSTDATTGGWGTITSTADAEAWPASQPWS</sequence>
<reference evidence="2 3" key="1">
    <citation type="journal article" date="2016" name="Mol. Biol. Evol.">
        <title>Comparative Genomics of Early-Diverging Mushroom-Forming Fungi Provides Insights into the Origins of Lignocellulose Decay Capabilities.</title>
        <authorList>
            <person name="Nagy L.G."/>
            <person name="Riley R."/>
            <person name="Tritt A."/>
            <person name="Adam C."/>
            <person name="Daum C."/>
            <person name="Floudas D."/>
            <person name="Sun H."/>
            <person name="Yadav J.S."/>
            <person name="Pangilinan J."/>
            <person name="Larsson K.H."/>
            <person name="Matsuura K."/>
            <person name="Barry K."/>
            <person name="Labutti K."/>
            <person name="Kuo R."/>
            <person name="Ohm R.A."/>
            <person name="Bhattacharya S.S."/>
            <person name="Shirouzu T."/>
            <person name="Yoshinaga Y."/>
            <person name="Martin F.M."/>
            <person name="Grigoriev I.V."/>
            <person name="Hibbett D.S."/>
        </authorList>
    </citation>
    <scope>NUCLEOTIDE SEQUENCE [LARGE SCALE GENOMIC DNA]</scope>
    <source>
        <strain evidence="2 3">TUFC12733</strain>
    </source>
</reference>
<evidence type="ECO:0000313" key="3">
    <source>
        <dbReference type="Proteomes" id="UP000076738"/>
    </source>
</evidence>
<protein>
    <submittedName>
        <fullName evidence="2">Uncharacterized protein</fullName>
    </submittedName>
</protein>
<accession>A0A167HIQ4</accession>
<feature type="region of interest" description="Disordered" evidence="1">
    <location>
        <begin position="94"/>
        <end position="178"/>
    </location>
</feature>
<feature type="region of interest" description="Disordered" evidence="1">
    <location>
        <begin position="1"/>
        <end position="78"/>
    </location>
</feature>
<feature type="compositionally biased region" description="Polar residues" evidence="1">
    <location>
        <begin position="109"/>
        <end position="124"/>
    </location>
</feature>
<organism evidence="2 3">
    <name type="scientific">Calocera viscosa (strain TUFC12733)</name>
    <dbReference type="NCBI Taxonomy" id="1330018"/>
    <lineage>
        <taxon>Eukaryota</taxon>
        <taxon>Fungi</taxon>
        <taxon>Dikarya</taxon>
        <taxon>Basidiomycota</taxon>
        <taxon>Agaricomycotina</taxon>
        <taxon>Dacrymycetes</taxon>
        <taxon>Dacrymycetales</taxon>
        <taxon>Dacrymycetaceae</taxon>
        <taxon>Calocera</taxon>
    </lineage>
</organism>
<dbReference type="AlphaFoldDB" id="A0A167HIQ4"/>
<dbReference type="EMBL" id="KV417319">
    <property type="protein sequence ID" value="KZO91673.1"/>
    <property type="molecule type" value="Genomic_DNA"/>
</dbReference>